<dbReference type="RefSeq" id="WP_267151988.1">
    <property type="nucleotide sequence ID" value="NZ_JAPMLT010000005.1"/>
</dbReference>
<organism evidence="1 2">
    <name type="scientific">Tumebacillus lacus</name>
    <dbReference type="NCBI Taxonomy" id="2995335"/>
    <lineage>
        <taxon>Bacteria</taxon>
        <taxon>Bacillati</taxon>
        <taxon>Bacillota</taxon>
        <taxon>Bacilli</taxon>
        <taxon>Bacillales</taxon>
        <taxon>Alicyclobacillaceae</taxon>
        <taxon>Tumebacillus</taxon>
    </lineage>
</organism>
<keyword evidence="2" id="KW-1185">Reference proteome</keyword>
<protein>
    <submittedName>
        <fullName evidence="1">Sporulation protein YtxC</fullName>
    </submittedName>
</protein>
<reference evidence="1 2" key="1">
    <citation type="submission" date="2022-11" db="EMBL/GenBank/DDBJ databases">
        <title>Study of microbial diversity in lake waters.</title>
        <authorList>
            <person name="Zhang J."/>
        </authorList>
    </citation>
    <scope>NUCLEOTIDE SEQUENCE [LARGE SCALE GENOMIC DNA]</scope>
    <source>
        <strain evidence="1 2">DT12</strain>
    </source>
</reference>
<evidence type="ECO:0000313" key="1">
    <source>
        <dbReference type="EMBL" id="MCX7570741.1"/>
    </source>
</evidence>
<comment type="caution">
    <text evidence="1">The sequence shown here is derived from an EMBL/GenBank/DDBJ whole genome shotgun (WGS) entry which is preliminary data.</text>
</comment>
<dbReference type="EMBL" id="JAPMLT010000005">
    <property type="protein sequence ID" value="MCX7570741.1"/>
    <property type="molecule type" value="Genomic_DNA"/>
</dbReference>
<sequence length="300" mass="34400">MSKWKIGAERDADKLCACLEQAREHLREQGIITVGEQSTRGSYTFYTYRLVRPAEAAETVIEAFADSVARYVTDVWERRELERIVAEDFYYYEKSEVEYLAESGVTILADLRDEEGRPLRFRHIARQVAEQLRHSGDLVVEGLLRFRMQGLHDDLHRVIEQAIDEYLLEVEQQEFVKLLRYFLEAQEAKMPLLHLVHLADAMTLLYDAEGQPLASDAVPGLPESAREAGLQVEELMSVLIALAPEQLHIHLQTEETPTWLDTVKKIFAERAHVCRGCPICLSAAEEVRDYPNLNECSKKV</sequence>
<gene>
    <name evidence="1" type="ORF">OS242_12300</name>
</gene>
<evidence type="ECO:0000313" key="2">
    <source>
        <dbReference type="Proteomes" id="UP001208017"/>
    </source>
</evidence>
<dbReference type="InterPro" id="IPR014199">
    <property type="entry name" value="Spore_YtxC"/>
</dbReference>
<accession>A0ABT3X542</accession>
<dbReference type="Pfam" id="PF08812">
    <property type="entry name" value="YtxC"/>
    <property type="match status" value="1"/>
</dbReference>
<dbReference type="Proteomes" id="UP001208017">
    <property type="component" value="Unassembled WGS sequence"/>
</dbReference>
<name>A0ABT3X542_9BACL</name>
<proteinExistence type="predicted"/>